<evidence type="ECO:0000313" key="12">
    <source>
        <dbReference type="Proteomes" id="UP000027583"/>
    </source>
</evidence>
<dbReference type="Gene3D" id="1.20.5.3310">
    <property type="match status" value="1"/>
</dbReference>
<dbReference type="HAMAP" id="MF_00236">
    <property type="entry name" value="TatA_E"/>
    <property type="match status" value="1"/>
</dbReference>
<evidence type="ECO:0000256" key="2">
    <source>
        <dbReference type="ARBA" id="ARBA00022448"/>
    </source>
</evidence>
<evidence type="ECO:0000256" key="4">
    <source>
        <dbReference type="ARBA" id="ARBA00022692"/>
    </source>
</evidence>
<dbReference type="Proteomes" id="UP000027583">
    <property type="component" value="Unassembled WGS sequence"/>
</dbReference>
<dbReference type="NCBIfam" id="TIGR01411">
    <property type="entry name" value="tatAE"/>
    <property type="match status" value="1"/>
</dbReference>
<dbReference type="PANTHER" id="PTHR42982">
    <property type="entry name" value="SEC-INDEPENDENT PROTEIN TRANSLOCASE PROTEIN TATA"/>
    <property type="match status" value="1"/>
</dbReference>
<evidence type="ECO:0000256" key="3">
    <source>
        <dbReference type="ARBA" id="ARBA00022475"/>
    </source>
</evidence>
<dbReference type="PANTHER" id="PTHR42982:SF1">
    <property type="entry name" value="SEC-INDEPENDENT PROTEIN TRANSLOCASE PROTEIN TATA"/>
    <property type="match status" value="1"/>
</dbReference>
<evidence type="ECO:0000256" key="9">
    <source>
        <dbReference type="HAMAP-Rule" id="MF_00236"/>
    </source>
</evidence>
<comment type="similarity">
    <text evidence="9">Belongs to the TatA/E family.</text>
</comment>
<keyword evidence="6 9" id="KW-1133">Transmembrane helix</keyword>
<evidence type="ECO:0000256" key="1">
    <source>
        <dbReference type="ARBA" id="ARBA00004162"/>
    </source>
</evidence>
<reference evidence="11 12" key="2">
    <citation type="journal article" date="2014" name="PLoS ONE">
        <title>Evolution of mitochondria reconstructed from the energy metabolism of living bacteria.</title>
        <authorList>
            <person name="Degli Esposti M."/>
            <person name="Chouaia B."/>
            <person name="Comandatore F."/>
            <person name="Crotti E."/>
            <person name="Sassera D."/>
            <person name="Lievens P.M."/>
            <person name="Daffonchio D."/>
            <person name="Bandi C."/>
        </authorList>
    </citation>
    <scope>NUCLEOTIDE SEQUENCE [LARGE SCALE GENOMIC DNA]</scope>
    <source>
        <strain evidence="11 12">SF2.1</strain>
    </source>
</reference>
<protein>
    <recommendedName>
        <fullName evidence="9">Sec-independent protein translocase protein TatA</fullName>
    </recommendedName>
</protein>
<evidence type="ECO:0000256" key="6">
    <source>
        <dbReference type="ARBA" id="ARBA00022989"/>
    </source>
</evidence>
<proteinExistence type="inferred from homology"/>
<dbReference type="EMBL" id="CBLX010000024">
    <property type="protein sequence ID" value="CDG40862.1"/>
    <property type="molecule type" value="Genomic_DNA"/>
</dbReference>
<evidence type="ECO:0000256" key="7">
    <source>
        <dbReference type="ARBA" id="ARBA00023010"/>
    </source>
</evidence>
<comment type="subunit">
    <text evidence="9">The Tat system comprises two distinct complexes: a TatABC complex, containing multiple copies of TatA, TatB and TatC subunits, and a separate TatA complex, containing only TatA subunits. Substrates initially bind to the TatABC complex, which probably triggers association of the separate TatA complex to form the active translocon.</text>
</comment>
<keyword evidence="2 9" id="KW-0813">Transport</keyword>
<sequence>MGSMSPLHWLIVLAVVLILFGGGSKISGLMGDFAKGIKSFKKNMAEDESMDTHPAQPNGQIAPPPHGNAQGAPQGVPHGNFQAPQYTPPVSGGSVNNTNH</sequence>
<dbReference type="InterPro" id="IPR006312">
    <property type="entry name" value="TatA/E"/>
</dbReference>
<dbReference type="GO" id="GO:0033281">
    <property type="term" value="C:TAT protein transport complex"/>
    <property type="evidence" value="ECO:0007669"/>
    <property type="project" value="UniProtKB-UniRule"/>
</dbReference>
<comment type="caution">
    <text evidence="11">The sequence shown here is derived from an EMBL/GenBank/DDBJ whole genome shotgun (WGS) entry which is preliminary data.</text>
</comment>
<evidence type="ECO:0000256" key="10">
    <source>
        <dbReference type="SAM" id="MobiDB-lite"/>
    </source>
</evidence>
<reference evidence="11 12" key="1">
    <citation type="journal article" date="2014" name="Genome Biol. Evol.">
        <title>Acetic acid bacteria genomes reveal functional traits for adaptation to life in insect guts.</title>
        <authorList>
            <person name="Chouaia B."/>
            <person name="Gaiarsa S."/>
            <person name="Crotti E."/>
            <person name="Comandatore F."/>
            <person name="Degli Esposti M."/>
            <person name="Ricci I."/>
            <person name="Alma A."/>
            <person name="Favia G."/>
            <person name="Bandi C."/>
            <person name="Daffonchio D."/>
        </authorList>
    </citation>
    <scope>NUCLEOTIDE SEQUENCE [LARGE SCALE GENOMIC DNA]</scope>
    <source>
        <strain evidence="11 12">SF2.1</strain>
    </source>
</reference>
<comment type="function">
    <text evidence="9">Part of the twin-arginine translocation (Tat) system that transports large folded proteins containing a characteristic twin-arginine motif in their signal peptide across membranes. TatA could form the protein-conducting channel of the Tat system.</text>
</comment>
<keyword evidence="4 9" id="KW-0812">Transmembrane</keyword>
<gene>
    <name evidence="9" type="primary">tatA</name>
    <name evidence="11" type="ORF">ASAP_2817</name>
</gene>
<dbReference type="NCBIfam" id="NF001940">
    <property type="entry name" value="PRK00720.1"/>
    <property type="match status" value="1"/>
</dbReference>
<dbReference type="InterPro" id="IPR003369">
    <property type="entry name" value="TatA/B/E"/>
</dbReference>
<comment type="subcellular location">
    <subcellularLocation>
        <location evidence="1 9">Cell membrane</location>
        <topology evidence="1 9">Single-pass membrane protein</topology>
    </subcellularLocation>
</comment>
<keyword evidence="3 9" id="KW-1003">Cell membrane</keyword>
<evidence type="ECO:0000256" key="5">
    <source>
        <dbReference type="ARBA" id="ARBA00022927"/>
    </source>
</evidence>
<dbReference type="GO" id="GO:0008320">
    <property type="term" value="F:protein transmembrane transporter activity"/>
    <property type="evidence" value="ECO:0007669"/>
    <property type="project" value="UniProtKB-UniRule"/>
</dbReference>
<evidence type="ECO:0000313" key="11">
    <source>
        <dbReference type="EMBL" id="CDG40862.1"/>
    </source>
</evidence>
<keyword evidence="5 9" id="KW-0653">Protein transport</keyword>
<keyword evidence="8 9" id="KW-0472">Membrane</keyword>
<feature type="region of interest" description="Disordered" evidence="10">
    <location>
        <begin position="44"/>
        <end position="100"/>
    </location>
</feature>
<dbReference type="AlphaFoldDB" id="A0A060QM26"/>
<dbReference type="GO" id="GO:0043953">
    <property type="term" value="P:protein transport by the Tat complex"/>
    <property type="evidence" value="ECO:0007669"/>
    <property type="project" value="UniProtKB-UniRule"/>
</dbReference>
<evidence type="ECO:0000256" key="8">
    <source>
        <dbReference type="ARBA" id="ARBA00023136"/>
    </source>
</evidence>
<organism evidence="11 12">
    <name type="scientific">Asaia bogorensis</name>
    <dbReference type="NCBI Taxonomy" id="91915"/>
    <lineage>
        <taxon>Bacteria</taxon>
        <taxon>Pseudomonadati</taxon>
        <taxon>Pseudomonadota</taxon>
        <taxon>Alphaproteobacteria</taxon>
        <taxon>Acetobacterales</taxon>
        <taxon>Acetobacteraceae</taxon>
        <taxon>Asaia</taxon>
    </lineage>
</organism>
<dbReference type="eggNOG" id="COG1826">
    <property type="taxonomic scope" value="Bacteria"/>
</dbReference>
<dbReference type="Pfam" id="PF02416">
    <property type="entry name" value="TatA_B_E"/>
    <property type="match status" value="1"/>
</dbReference>
<name>A0A060QM26_9PROT</name>
<keyword evidence="7 9" id="KW-0811">Translocation</keyword>
<dbReference type="RefSeq" id="WP_023979341.1">
    <property type="nucleotide sequence ID" value="NZ_CBLX010000024.1"/>
</dbReference>
<accession>A0A060QM26</accession>